<evidence type="ECO:0000256" key="3">
    <source>
        <dbReference type="ARBA" id="ARBA00022448"/>
    </source>
</evidence>
<organism evidence="11 12">
    <name type="scientific">Acaromyces ingoldii</name>
    <dbReference type="NCBI Taxonomy" id="215250"/>
    <lineage>
        <taxon>Eukaryota</taxon>
        <taxon>Fungi</taxon>
        <taxon>Dikarya</taxon>
        <taxon>Basidiomycota</taxon>
        <taxon>Ustilaginomycotina</taxon>
        <taxon>Exobasidiomycetes</taxon>
        <taxon>Exobasidiales</taxon>
        <taxon>Cryptobasidiaceae</taxon>
        <taxon>Acaromyces</taxon>
    </lineage>
</organism>
<feature type="region of interest" description="Disordered" evidence="10">
    <location>
        <begin position="1"/>
        <end position="31"/>
    </location>
</feature>
<dbReference type="PANTHER" id="PTHR13373:SF21">
    <property type="entry name" value="NUCLEAR PORE COMPLEX PROTEIN NUP85"/>
    <property type="match status" value="1"/>
</dbReference>
<sequence>MVAAAAAARPPSAIDTGEGPSKRGGASATQATATATATANLRGWFAGDWATDDKIDLLAQTYTVFSSLQRIAAESKRASKPGLVPPAQTLQYYHRISGLYREAIRRYMEAVAARTSGGEDYDDNDEEEEEERELELSQSIHTTLHLAETLYLPVDGRGAGVVGEEVLHWLNSFDFAPRTEDGQAIAQAAVPYEHPSYWDYILRCVLRGFHTTAASLLGSLASSHPSHALRGVASRVAKLLASLPRSTSFALEHDFLAAHRRWLGQVRALLAGLEGDMDDMERELGQSRGADDEDGDGDGDDVEDERLELEAQFRCLVELMAGVRDRVFEACENWTEALGAWGVLVQPALKRDDVPETMAAILGRFSVDEARRPGDAVQAALARGDVSKACEAATRVDPWLAAHLADLVAKAGVLDEGAAHERNHLVAVYAETLLDDQGLWRMAIDYLATCDGSEADRASTRRRMAAILVSIDLVGPHAVAARPRARPRPIDELEAEQRRAEEMMDDDEEDGEVRREREEAQRRRSASDEVARIEEVLLACREHGMEREARRVCSRVARQLLARRRYGEAVAFCRRADDARGIRRIVARILDVYICDGADAFCALVDAMPPSLLAPGGAGLDGDIDTDTAAADDDADAQLGFALSTRLAFLAQYRDFHRLYAARRSAEAGALLVEMLSSDSCPQPFYAVLLVDAIPLLMRGSDGLEGEGEGEEEEQDEQQGFTNDETMELLRILDVVMAASSRHERLARHYLGPLQRLLVGPSPNGTAAGQAKTQGQRQSQGQAGQKGLVEEAEAEEEEDEEEGEEEEEGKGDVFDVQASTRRLDILRLALAKRLADIL</sequence>
<dbReference type="Proteomes" id="UP000245768">
    <property type="component" value="Unassembled WGS sequence"/>
</dbReference>
<dbReference type="FunCoup" id="A0A316YR07">
    <property type="interactions" value="76"/>
</dbReference>
<dbReference type="InterPro" id="IPR011502">
    <property type="entry name" value="Nucleoporin_Nup85"/>
</dbReference>
<keyword evidence="4 9" id="KW-0509">mRNA transport</keyword>
<evidence type="ECO:0000256" key="5">
    <source>
        <dbReference type="ARBA" id="ARBA00022927"/>
    </source>
</evidence>
<protein>
    <recommendedName>
        <fullName evidence="9">Nuclear pore complex protein Nup85</fullName>
    </recommendedName>
</protein>
<dbReference type="OrthoDB" id="17644at2759"/>
<dbReference type="AlphaFoldDB" id="A0A316YR07"/>
<comment type="similarity">
    <text evidence="2 9">Belongs to the nucleoporin Nup85 family.</text>
</comment>
<evidence type="ECO:0000256" key="10">
    <source>
        <dbReference type="SAM" id="MobiDB-lite"/>
    </source>
</evidence>
<dbReference type="GO" id="GO:0006406">
    <property type="term" value="P:mRNA export from nucleus"/>
    <property type="evidence" value="ECO:0007669"/>
    <property type="project" value="TreeGrafter"/>
</dbReference>
<comment type="subcellular location">
    <subcellularLocation>
        <location evidence="1 9">Nucleus</location>
        <location evidence="1 9">Nuclear pore complex</location>
    </subcellularLocation>
</comment>
<dbReference type="RefSeq" id="XP_025378296.1">
    <property type="nucleotide sequence ID" value="XM_025524756.1"/>
</dbReference>
<reference evidence="11 12" key="1">
    <citation type="journal article" date="2018" name="Mol. Biol. Evol.">
        <title>Broad Genomic Sampling Reveals a Smut Pathogenic Ancestry of the Fungal Clade Ustilaginomycotina.</title>
        <authorList>
            <person name="Kijpornyongpan T."/>
            <person name="Mondo S.J."/>
            <person name="Barry K."/>
            <person name="Sandor L."/>
            <person name="Lee J."/>
            <person name="Lipzen A."/>
            <person name="Pangilinan J."/>
            <person name="LaButti K."/>
            <person name="Hainaut M."/>
            <person name="Henrissat B."/>
            <person name="Grigoriev I.V."/>
            <person name="Spatafora J.W."/>
            <person name="Aime M.C."/>
        </authorList>
    </citation>
    <scope>NUCLEOTIDE SEQUENCE [LARGE SCALE GENOMIC DNA]</scope>
    <source>
        <strain evidence="11 12">MCA 4198</strain>
    </source>
</reference>
<evidence type="ECO:0000256" key="9">
    <source>
        <dbReference type="RuleBase" id="RU365073"/>
    </source>
</evidence>
<feature type="compositionally biased region" description="Low complexity" evidence="10">
    <location>
        <begin position="769"/>
        <end position="787"/>
    </location>
</feature>
<dbReference type="GO" id="GO:0045893">
    <property type="term" value="P:positive regulation of DNA-templated transcription"/>
    <property type="evidence" value="ECO:0007669"/>
    <property type="project" value="TreeGrafter"/>
</dbReference>
<name>A0A316YR07_9BASI</name>
<keyword evidence="7 9" id="KW-0906">Nuclear pore complex</keyword>
<comment type="function">
    <text evidence="9">Functions as a component of the nuclear pore complex (NPC).</text>
</comment>
<feature type="compositionally biased region" description="Acidic residues" evidence="10">
    <location>
        <begin position="704"/>
        <end position="717"/>
    </location>
</feature>
<evidence type="ECO:0000313" key="11">
    <source>
        <dbReference type="EMBL" id="PWN91098.1"/>
    </source>
</evidence>
<feature type="region of interest" description="Disordered" evidence="10">
    <location>
        <begin position="761"/>
        <end position="815"/>
    </location>
</feature>
<evidence type="ECO:0000313" key="12">
    <source>
        <dbReference type="Proteomes" id="UP000245768"/>
    </source>
</evidence>
<feature type="compositionally biased region" description="Basic and acidic residues" evidence="10">
    <location>
        <begin position="512"/>
        <end position="525"/>
    </location>
</feature>
<keyword evidence="9" id="KW-0472">Membrane</keyword>
<evidence type="ECO:0000256" key="8">
    <source>
        <dbReference type="ARBA" id="ARBA00023242"/>
    </source>
</evidence>
<dbReference type="Pfam" id="PF07575">
    <property type="entry name" value="Nucleopor_Nup85"/>
    <property type="match status" value="3"/>
</dbReference>
<keyword evidence="8 9" id="KW-0539">Nucleus</keyword>
<keyword evidence="6 9" id="KW-0811">Translocation</keyword>
<dbReference type="GO" id="GO:0017056">
    <property type="term" value="F:structural constituent of nuclear pore"/>
    <property type="evidence" value="ECO:0007669"/>
    <property type="project" value="TreeGrafter"/>
</dbReference>
<comment type="subunit">
    <text evidence="9">Component of the nuclear pore complex (NPC).</text>
</comment>
<dbReference type="InParanoid" id="A0A316YR07"/>
<dbReference type="GO" id="GO:0031965">
    <property type="term" value="C:nuclear membrane"/>
    <property type="evidence" value="ECO:0007669"/>
    <property type="project" value="UniProtKB-UniRule"/>
</dbReference>
<dbReference type="EMBL" id="KZ819635">
    <property type="protein sequence ID" value="PWN91098.1"/>
    <property type="molecule type" value="Genomic_DNA"/>
</dbReference>
<proteinExistence type="inferred from homology"/>
<dbReference type="STRING" id="215250.A0A316YR07"/>
<evidence type="ECO:0000256" key="2">
    <source>
        <dbReference type="ARBA" id="ARBA00005573"/>
    </source>
</evidence>
<evidence type="ECO:0000256" key="7">
    <source>
        <dbReference type="ARBA" id="ARBA00023132"/>
    </source>
</evidence>
<keyword evidence="3 9" id="KW-0813">Transport</keyword>
<evidence type="ECO:0000256" key="4">
    <source>
        <dbReference type="ARBA" id="ARBA00022816"/>
    </source>
</evidence>
<feature type="compositionally biased region" description="Acidic residues" evidence="10">
    <location>
        <begin position="790"/>
        <end position="809"/>
    </location>
</feature>
<keyword evidence="12" id="KW-1185">Reference proteome</keyword>
<feature type="region of interest" description="Disordered" evidence="10">
    <location>
        <begin position="701"/>
        <end position="723"/>
    </location>
</feature>
<dbReference type="PANTHER" id="PTHR13373">
    <property type="entry name" value="FROUNT PROTEIN-RELATED"/>
    <property type="match status" value="1"/>
</dbReference>
<evidence type="ECO:0000256" key="6">
    <source>
        <dbReference type="ARBA" id="ARBA00023010"/>
    </source>
</evidence>
<feature type="region of interest" description="Disordered" evidence="10">
    <location>
        <begin position="498"/>
        <end position="525"/>
    </location>
</feature>
<evidence type="ECO:0000256" key="1">
    <source>
        <dbReference type="ARBA" id="ARBA00004567"/>
    </source>
</evidence>
<dbReference type="GO" id="GO:0031080">
    <property type="term" value="C:nuclear pore outer ring"/>
    <property type="evidence" value="ECO:0007669"/>
    <property type="project" value="TreeGrafter"/>
</dbReference>
<keyword evidence="5 9" id="KW-0653">Protein transport</keyword>
<dbReference type="GeneID" id="37046672"/>
<gene>
    <name evidence="11" type="ORF">FA10DRAFT_299740</name>
</gene>
<dbReference type="GO" id="GO:0006606">
    <property type="term" value="P:protein import into nucleus"/>
    <property type="evidence" value="ECO:0007669"/>
    <property type="project" value="TreeGrafter"/>
</dbReference>
<accession>A0A316YR07</accession>